<evidence type="ECO:0000256" key="7">
    <source>
        <dbReference type="RuleBase" id="RU000405"/>
    </source>
</evidence>
<proteinExistence type="inferred from homology"/>
<gene>
    <name evidence="9" type="ORF">EVOR1521_LOCUS29496</name>
</gene>
<dbReference type="CDD" id="cd07302">
    <property type="entry name" value="CHD"/>
    <property type="match status" value="1"/>
</dbReference>
<dbReference type="GO" id="GO:0035556">
    <property type="term" value="P:intracellular signal transduction"/>
    <property type="evidence" value="ECO:0007669"/>
    <property type="project" value="InterPro"/>
</dbReference>
<organism evidence="9 10">
    <name type="scientific">Effrenium voratum</name>
    <dbReference type="NCBI Taxonomy" id="2562239"/>
    <lineage>
        <taxon>Eukaryota</taxon>
        <taxon>Sar</taxon>
        <taxon>Alveolata</taxon>
        <taxon>Dinophyceae</taxon>
        <taxon>Suessiales</taxon>
        <taxon>Symbiodiniaceae</taxon>
        <taxon>Effrenium</taxon>
    </lineage>
</organism>
<dbReference type="Gene3D" id="3.30.70.1230">
    <property type="entry name" value="Nucleotide cyclase"/>
    <property type="match status" value="1"/>
</dbReference>
<keyword evidence="5" id="KW-0472">Membrane</keyword>
<dbReference type="GO" id="GO:0004016">
    <property type="term" value="F:adenylate cyclase activity"/>
    <property type="evidence" value="ECO:0007669"/>
    <property type="project" value="TreeGrafter"/>
</dbReference>
<keyword evidence="4" id="KW-1133">Transmembrane helix</keyword>
<dbReference type="InterPro" id="IPR001054">
    <property type="entry name" value="A/G_cyclase"/>
</dbReference>
<dbReference type="InterPro" id="IPR029787">
    <property type="entry name" value="Nucleotide_cyclase"/>
</dbReference>
<evidence type="ECO:0000256" key="1">
    <source>
        <dbReference type="ARBA" id="ARBA00004370"/>
    </source>
</evidence>
<comment type="subcellular location">
    <subcellularLocation>
        <location evidence="1">Membrane</location>
    </subcellularLocation>
</comment>
<dbReference type="GO" id="GO:0007168">
    <property type="term" value="P:receptor guanylyl cyclase signaling pathway"/>
    <property type="evidence" value="ECO:0007669"/>
    <property type="project" value="TreeGrafter"/>
</dbReference>
<dbReference type="GO" id="GO:0001653">
    <property type="term" value="F:peptide receptor activity"/>
    <property type="evidence" value="ECO:0007669"/>
    <property type="project" value="TreeGrafter"/>
</dbReference>
<dbReference type="InterPro" id="IPR050401">
    <property type="entry name" value="Cyclic_nucleotide_synthase"/>
</dbReference>
<comment type="caution">
    <text evidence="9">The sequence shown here is derived from an EMBL/GenBank/DDBJ whole genome shotgun (WGS) entry which is preliminary data.</text>
</comment>
<dbReference type="PROSITE" id="PS50125">
    <property type="entry name" value="GUANYLATE_CYCLASE_2"/>
    <property type="match status" value="1"/>
</dbReference>
<keyword evidence="10" id="KW-1185">Reference proteome</keyword>
<dbReference type="PANTHER" id="PTHR11920">
    <property type="entry name" value="GUANYLYL CYCLASE"/>
    <property type="match status" value="1"/>
</dbReference>
<dbReference type="SMART" id="SM00044">
    <property type="entry name" value="CYCc"/>
    <property type="match status" value="1"/>
</dbReference>
<keyword evidence="3" id="KW-0547">Nucleotide-binding</keyword>
<evidence type="ECO:0000256" key="5">
    <source>
        <dbReference type="ARBA" id="ARBA00023136"/>
    </source>
</evidence>
<evidence type="ECO:0000313" key="9">
    <source>
        <dbReference type="EMBL" id="CAJ1407915.1"/>
    </source>
</evidence>
<keyword evidence="2" id="KW-0812">Transmembrane</keyword>
<dbReference type="PROSITE" id="PS00452">
    <property type="entry name" value="GUANYLATE_CYCLASE_1"/>
    <property type="match status" value="1"/>
</dbReference>
<dbReference type="GO" id="GO:0000166">
    <property type="term" value="F:nucleotide binding"/>
    <property type="evidence" value="ECO:0007669"/>
    <property type="project" value="UniProtKB-KW"/>
</dbReference>
<sequence>MLWIVALDFRPRTGGGQYGSAIIESLKNHEPVECQDWPDVTVIFVQVCDFSRICSVLPPTLTVEVLDKVFQELDRLSDLLKVHKVETVGDVYMAVSGCPQEIANHADVAAHFALAAQSSMIRMRARDLAPQGVKGRRLSMVLSDQNVELRIRIGLNSGPIRAGVVGLDKPRYKLFGDTVNTASRMESTSEPGHTQMTEATRARLSDIFHAEERGEVQVKGKGSLRTFYLQGYSMIDSDTARASEESVTIMVVQKARCDHSPDSVFVPGKGRLRRAAGVLQELVAVMPDTSQDIMSFRTTLTNKSFRWKHWMETKLLMVPSSSKSPEMLLRLRHDKAEYKHETLERHLFFARTLVIAWHLLLASTATLDYAFDIASSDVTTPPHPLACRFAMKLRLLPALLVPLVPAEGALSISSGYETFLTQIRTRIVCAEDDVYDEAALVKPCDSMKDGPFCRGLPESGTARHRPFTLDSIVPQHLFGDPRAALELEEGAVDADTQATKQAIQVLNRFLEKNSVKESMPSSAWEGRLDFRGLWGGSAPRGFSAGLPPEVYATWEGAWQVVPAVEGPGDWMSKAKRKPRVQAALRLNGAIGAVRFSRPVVVRSLQLRPEAEAEDDLVVLGRIGGMEVWRHAYRRKDLSVPLCGTGDLVLGRWEGGEQLGQYYYARILAPHTFGATVMWLDHDPTHRLVVWEHLLTPAGKPCADADGSDSLRPNRLWRDVARRTKAVDEVAFLSRLAESGSEPQVGGWLLGRLHLAAERWKAKSDSVNEAAVRPPAGTTSRVVQVLPGPHATMEEASSAAVFYNADDMLERGLRLKSWSRRTLVEPQAKVQQRLQLSAFRSVEGLKQVVRALMLDVGRPSLKLPAHISEARVLRDMDYLVTAMNVGHLQPEDQEKVVERYKHFEVFFSDLWDWRAGADSLHVLYELWMNAPKMHAEAVEVFQEGQSWQGSYYCTQGRTEFRLDITEKTPRGSESPEQVRADLTFTIVKSSGNVTGIYEVTGQLEPSGRVLILEPVPDSWKAQPKNFVMVGTQGIVSSSDDGTGRSVYAGMVPIYGCDSFELFSEAKSPERPPLWQNNPWNGALLRLSQAIDVNRQVWRRILKRLMAEKPAKAQKVKQIMELTPKGLVKVEVTSANEFVLKLKR</sequence>
<dbReference type="AlphaFoldDB" id="A0AA36ND04"/>
<keyword evidence="6 7" id="KW-0456">Lyase</keyword>
<evidence type="ECO:0000313" key="10">
    <source>
        <dbReference type="Proteomes" id="UP001178507"/>
    </source>
</evidence>
<dbReference type="PANTHER" id="PTHR11920:SF335">
    <property type="entry name" value="GUANYLATE CYCLASE"/>
    <property type="match status" value="1"/>
</dbReference>
<reference evidence="9" key="1">
    <citation type="submission" date="2023-08" db="EMBL/GenBank/DDBJ databases">
        <authorList>
            <person name="Chen Y."/>
            <person name="Shah S."/>
            <person name="Dougan E. K."/>
            <person name="Thang M."/>
            <person name="Chan C."/>
        </authorList>
    </citation>
    <scope>NUCLEOTIDE SEQUENCE</scope>
</reference>
<dbReference type="InterPro" id="IPR018297">
    <property type="entry name" value="A/G_cyclase_CS"/>
</dbReference>
<evidence type="ECO:0000256" key="2">
    <source>
        <dbReference type="ARBA" id="ARBA00022692"/>
    </source>
</evidence>
<evidence type="ECO:0000256" key="6">
    <source>
        <dbReference type="ARBA" id="ARBA00023239"/>
    </source>
</evidence>
<dbReference type="EMBL" id="CAUJNA010003695">
    <property type="protein sequence ID" value="CAJ1407915.1"/>
    <property type="molecule type" value="Genomic_DNA"/>
</dbReference>
<comment type="similarity">
    <text evidence="7">Belongs to the adenylyl cyclase class-4/guanylyl cyclase family.</text>
</comment>
<name>A0AA36ND04_9DINO</name>
<dbReference type="GO" id="GO:0004383">
    <property type="term" value="F:guanylate cyclase activity"/>
    <property type="evidence" value="ECO:0007669"/>
    <property type="project" value="TreeGrafter"/>
</dbReference>
<dbReference type="Pfam" id="PF00211">
    <property type="entry name" value="Guanylate_cyc"/>
    <property type="match status" value="1"/>
</dbReference>
<evidence type="ECO:0000259" key="8">
    <source>
        <dbReference type="PROSITE" id="PS50125"/>
    </source>
</evidence>
<evidence type="ECO:0000256" key="3">
    <source>
        <dbReference type="ARBA" id="ARBA00022741"/>
    </source>
</evidence>
<evidence type="ECO:0000256" key="4">
    <source>
        <dbReference type="ARBA" id="ARBA00022989"/>
    </source>
</evidence>
<accession>A0AA36ND04</accession>
<dbReference type="GO" id="GO:0005886">
    <property type="term" value="C:plasma membrane"/>
    <property type="evidence" value="ECO:0007669"/>
    <property type="project" value="TreeGrafter"/>
</dbReference>
<dbReference type="SUPFAM" id="SSF55073">
    <property type="entry name" value="Nucleotide cyclase"/>
    <property type="match status" value="1"/>
</dbReference>
<feature type="domain" description="Guanylate cyclase" evidence="8">
    <location>
        <begin position="41"/>
        <end position="186"/>
    </location>
</feature>
<protein>
    <recommendedName>
        <fullName evidence="8">Guanylate cyclase domain-containing protein</fullName>
    </recommendedName>
</protein>
<dbReference type="Proteomes" id="UP001178507">
    <property type="component" value="Unassembled WGS sequence"/>
</dbReference>